<dbReference type="Pfam" id="PF07277">
    <property type="entry name" value="SapC"/>
    <property type="match status" value="1"/>
</dbReference>
<sequence length="239" mass="25660">MNRVLLNNVDHAEMRVAPRVGAEFGDRANQLPIYPGEFEQAQRDFPILFRRDGDSIDAIVLLGLDSDENLFLGEQGWTSRYVPAIQRRGPFSIALTRDAGGGEAGEPMVHVDLDDPRVGDDAGLPLFLPHGGDAPYLQHVSAALRTIYEGTQQARAINAQLAAAGLLRDVVLEIDLGDEGGYNVPGVLAVDEGALAALPDADVVRLHRAGLLRLATMAAASLANVSRLIELKNKRRAAA</sequence>
<dbReference type="Proteomes" id="UP000759103">
    <property type="component" value="Unassembled WGS sequence"/>
</dbReference>
<organism evidence="1 2">
    <name type="scientific">Sphingomonas citri</name>
    <dbReference type="NCBI Taxonomy" id="2862499"/>
    <lineage>
        <taxon>Bacteria</taxon>
        <taxon>Pseudomonadati</taxon>
        <taxon>Pseudomonadota</taxon>
        <taxon>Alphaproteobacteria</taxon>
        <taxon>Sphingomonadales</taxon>
        <taxon>Sphingomonadaceae</taxon>
        <taxon>Sphingomonas</taxon>
    </lineage>
</organism>
<dbReference type="InterPro" id="IPR010836">
    <property type="entry name" value="SapC"/>
</dbReference>
<reference evidence="1 2" key="1">
    <citation type="submission" date="2021-07" db="EMBL/GenBank/DDBJ databases">
        <title>Sphingomonas sp.</title>
        <authorList>
            <person name="Feng G."/>
            <person name="Li J."/>
            <person name="Pan M."/>
        </authorList>
    </citation>
    <scope>NUCLEOTIDE SEQUENCE [LARGE SCALE GENOMIC DNA]</scope>
    <source>
        <strain evidence="1 2">RRHST34</strain>
    </source>
</reference>
<evidence type="ECO:0000313" key="1">
    <source>
        <dbReference type="EMBL" id="MBW6532121.1"/>
    </source>
</evidence>
<gene>
    <name evidence="1" type="ORF">KZ820_15375</name>
</gene>
<name>A0ABS7BRB9_9SPHN</name>
<protein>
    <submittedName>
        <fullName evidence="1">SapC family protein</fullName>
    </submittedName>
</protein>
<keyword evidence="2" id="KW-1185">Reference proteome</keyword>
<comment type="caution">
    <text evidence="1">The sequence shown here is derived from an EMBL/GenBank/DDBJ whole genome shotgun (WGS) entry which is preliminary data.</text>
</comment>
<dbReference type="RefSeq" id="WP_219749463.1">
    <property type="nucleotide sequence ID" value="NZ_JAHXZN010000005.1"/>
</dbReference>
<proteinExistence type="predicted"/>
<accession>A0ABS7BRB9</accession>
<evidence type="ECO:0000313" key="2">
    <source>
        <dbReference type="Proteomes" id="UP000759103"/>
    </source>
</evidence>
<dbReference type="EMBL" id="JAHXZN010000005">
    <property type="protein sequence ID" value="MBW6532121.1"/>
    <property type="molecule type" value="Genomic_DNA"/>
</dbReference>